<keyword evidence="3" id="KW-1185">Reference proteome</keyword>
<dbReference type="OrthoDB" id="196072at2759"/>
<reference evidence="3" key="1">
    <citation type="journal article" date="2023" name="Commun. Biol.">
        <title>Genome analysis of Parmales, the sister group of diatoms, reveals the evolutionary specialization of diatoms from phago-mixotrophs to photoautotrophs.</title>
        <authorList>
            <person name="Ban H."/>
            <person name="Sato S."/>
            <person name="Yoshikawa S."/>
            <person name="Yamada K."/>
            <person name="Nakamura Y."/>
            <person name="Ichinomiya M."/>
            <person name="Sato N."/>
            <person name="Blanc-Mathieu R."/>
            <person name="Endo H."/>
            <person name="Kuwata A."/>
            <person name="Ogata H."/>
        </authorList>
    </citation>
    <scope>NUCLEOTIDE SEQUENCE [LARGE SCALE GENOMIC DNA]</scope>
</reference>
<organism evidence="2 3">
    <name type="scientific">Triparma columacea</name>
    <dbReference type="NCBI Taxonomy" id="722753"/>
    <lineage>
        <taxon>Eukaryota</taxon>
        <taxon>Sar</taxon>
        <taxon>Stramenopiles</taxon>
        <taxon>Ochrophyta</taxon>
        <taxon>Bolidophyceae</taxon>
        <taxon>Parmales</taxon>
        <taxon>Triparmaceae</taxon>
        <taxon>Triparma</taxon>
    </lineage>
</organism>
<dbReference type="AlphaFoldDB" id="A0A9W7GJQ4"/>
<feature type="chain" id="PRO_5040883884" evidence="1">
    <location>
        <begin position="26"/>
        <end position="190"/>
    </location>
</feature>
<comment type="caution">
    <text evidence="2">The sequence shown here is derived from an EMBL/GenBank/DDBJ whole genome shotgun (WGS) entry which is preliminary data.</text>
</comment>
<evidence type="ECO:0000313" key="2">
    <source>
        <dbReference type="EMBL" id="GMI47026.1"/>
    </source>
</evidence>
<keyword evidence="1" id="KW-0732">Signal</keyword>
<feature type="signal peptide" evidence="1">
    <location>
        <begin position="1"/>
        <end position="25"/>
    </location>
</feature>
<evidence type="ECO:0000256" key="1">
    <source>
        <dbReference type="SAM" id="SignalP"/>
    </source>
</evidence>
<evidence type="ECO:0000313" key="3">
    <source>
        <dbReference type="Proteomes" id="UP001165065"/>
    </source>
</evidence>
<name>A0A9W7GJQ4_9STRA</name>
<gene>
    <name evidence="2" type="ORF">TrCOL_g1018</name>
</gene>
<protein>
    <submittedName>
        <fullName evidence="2">Uncharacterized protein</fullName>
    </submittedName>
</protein>
<proteinExistence type="predicted"/>
<dbReference type="Proteomes" id="UP001165065">
    <property type="component" value="Unassembled WGS sequence"/>
</dbReference>
<accession>A0A9W7GJQ4</accession>
<dbReference type="EMBL" id="BRYA01000323">
    <property type="protein sequence ID" value="GMI47026.1"/>
    <property type="molecule type" value="Genomic_DNA"/>
</dbReference>
<sequence>MSNLSPHPPLLPLLILLLTAIPSLSQEPVGFMKDGEFYHRPVPLSKPALNQYKKPSPLAVECIKSIEAITKASEDPDNQDGGRQCIGCEPVQFICPAGQQGSPNCQDMIDELYLTCGGAGMEDDGVTLPDGYYFDPQRSITGTWNMELKEQLRIAIGRCACSGAEGRGRVGAVAVLGAIAVTIAAAAGIA</sequence>